<dbReference type="RefSeq" id="WP_101304028.1">
    <property type="nucleotide sequence ID" value="NZ_NXGX01000006.1"/>
</dbReference>
<name>A0A2N3L4E4_9PROT</name>
<dbReference type="PROSITE" id="PS51118">
    <property type="entry name" value="HTH_HXLR"/>
    <property type="match status" value="1"/>
</dbReference>
<dbReference type="PANTHER" id="PTHR33204">
    <property type="entry name" value="TRANSCRIPTIONAL REGULATOR, MARR FAMILY"/>
    <property type="match status" value="1"/>
</dbReference>
<reference evidence="5 6" key="1">
    <citation type="submission" date="2017-09" db="EMBL/GenBank/DDBJ databases">
        <title>Biodiversity and function of Thalassospira species in the particle-attached aromatic-hydrocarbon-degrading consortia from the surface seawater of the China South Sea.</title>
        <authorList>
            <person name="Dong C."/>
            <person name="Lai Q."/>
            <person name="Shao Z."/>
        </authorList>
    </citation>
    <scope>NUCLEOTIDE SEQUENCE [LARGE SCALE GENOMIC DNA]</scope>
    <source>
        <strain evidence="5 6">139Z-12</strain>
    </source>
</reference>
<dbReference type="InterPro" id="IPR036390">
    <property type="entry name" value="WH_DNA-bd_sf"/>
</dbReference>
<sequence length="168" mass="18535">MDQHRSGCPINLTLEILGDGWSLIVIRDVMFGNRRHFRELLGQSEEGIASNILSARLKRLLAEGLLVKHPDPTHRQKSIYSLTEAAIQLVPLLVQMGAWGRRHTPVSRELSIRAQLLEEGGAQMSADFMDELRHIHLGAPAPEKSVLAGLQDAYLRVVAGQTDVGTTS</sequence>
<evidence type="ECO:0000259" key="4">
    <source>
        <dbReference type="PROSITE" id="PS51118"/>
    </source>
</evidence>
<dbReference type="GO" id="GO:0003677">
    <property type="term" value="F:DNA binding"/>
    <property type="evidence" value="ECO:0007669"/>
    <property type="project" value="UniProtKB-KW"/>
</dbReference>
<protein>
    <submittedName>
        <fullName evidence="5">Transcriptional regulator</fullName>
    </submittedName>
</protein>
<accession>A0A2N3L4E4</accession>
<dbReference type="EMBL" id="NXGX01000006">
    <property type="protein sequence ID" value="PKR57577.1"/>
    <property type="molecule type" value="Genomic_DNA"/>
</dbReference>
<gene>
    <name evidence="5" type="ORF">COO92_16720</name>
</gene>
<keyword evidence="6" id="KW-1185">Reference proteome</keyword>
<keyword evidence="2" id="KW-0238">DNA-binding</keyword>
<dbReference type="Proteomes" id="UP000233332">
    <property type="component" value="Unassembled WGS sequence"/>
</dbReference>
<dbReference type="Pfam" id="PF01638">
    <property type="entry name" value="HxlR"/>
    <property type="match status" value="1"/>
</dbReference>
<dbReference type="AlphaFoldDB" id="A0A2N3L4E4"/>
<dbReference type="InterPro" id="IPR036388">
    <property type="entry name" value="WH-like_DNA-bd_sf"/>
</dbReference>
<dbReference type="InterPro" id="IPR002577">
    <property type="entry name" value="HTH_HxlR"/>
</dbReference>
<feature type="domain" description="HTH hxlR-type" evidence="4">
    <location>
        <begin position="8"/>
        <end position="108"/>
    </location>
</feature>
<comment type="caution">
    <text evidence="5">The sequence shown here is derived from an EMBL/GenBank/DDBJ whole genome shotgun (WGS) entry which is preliminary data.</text>
</comment>
<evidence type="ECO:0000256" key="3">
    <source>
        <dbReference type="ARBA" id="ARBA00023163"/>
    </source>
</evidence>
<evidence type="ECO:0000313" key="5">
    <source>
        <dbReference type="EMBL" id="PKR57577.1"/>
    </source>
</evidence>
<evidence type="ECO:0000313" key="6">
    <source>
        <dbReference type="Proteomes" id="UP000233332"/>
    </source>
</evidence>
<keyword evidence="3" id="KW-0804">Transcription</keyword>
<evidence type="ECO:0000256" key="1">
    <source>
        <dbReference type="ARBA" id="ARBA00023015"/>
    </source>
</evidence>
<dbReference type="PANTHER" id="PTHR33204:SF18">
    <property type="entry name" value="TRANSCRIPTIONAL REGULATORY PROTEIN"/>
    <property type="match status" value="1"/>
</dbReference>
<dbReference type="Gene3D" id="1.10.10.10">
    <property type="entry name" value="Winged helix-like DNA-binding domain superfamily/Winged helix DNA-binding domain"/>
    <property type="match status" value="1"/>
</dbReference>
<keyword evidence="1" id="KW-0805">Transcription regulation</keyword>
<evidence type="ECO:0000256" key="2">
    <source>
        <dbReference type="ARBA" id="ARBA00023125"/>
    </source>
</evidence>
<organism evidence="5 6">
    <name type="scientific">Thalassospira lohafexi</name>
    <dbReference type="NCBI Taxonomy" id="744227"/>
    <lineage>
        <taxon>Bacteria</taxon>
        <taxon>Pseudomonadati</taxon>
        <taxon>Pseudomonadota</taxon>
        <taxon>Alphaproteobacteria</taxon>
        <taxon>Rhodospirillales</taxon>
        <taxon>Thalassospiraceae</taxon>
        <taxon>Thalassospira</taxon>
    </lineage>
</organism>
<proteinExistence type="predicted"/>
<dbReference type="SUPFAM" id="SSF46785">
    <property type="entry name" value="Winged helix' DNA-binding domain"/>
    <property type="match status" value="1"/>
</dbReference>